<dbReference type="PANTHER" id="PTHR47485:SF1">
    <property type="entry name" value="THYLAKOID LUMENAL 17.4 KDA PROTEIN, CHLOROPLASTIC"/>
    <property type="match status" value="1"/>
</dbReference>
<dbReference type="EMBL" id="VRMN01000003">
    <property type="protein sequence ID" value="KAA8495542.1"/>
    <property type="molecule type" value="Genomic_DNA"/>
</dbReference>
<dbReference type="Pfam" id="PF00805">
    <property type="entry name" value="Pentapeptide"/>
    <property type="match status" value="2"/>
</dbReference>
<dbReference type="OrthoDB" id="9989223at2759"/>
<dbReference type="Gene3D" id="2.160.20.80">
    <property type="entry name" value="E3 ubiquitin-protein ligase SopA"/>
    <property type="match status" value="1"/>
</dbReference>
<evidence type="ECO:0000313" key="3">
    <source>
        <dbReference type="EMBL" id="KAA8495542.1"/>
    </source>
</evidence>
<organism evidence="3 4">
    <name type="scientific">Porphyridium purpureum</name>
    <name type="common">Red alga</name>
    <name type="synonym">Porphyridium cruentum</name>
    <dbReference type="NCBI Taxonomy" id="35688"/>
    <lineage>
        <taxon>Eukaryota</taxon>
        <taxon>Rhodophyta</taxon>
        <taxon>Bangiophyceae</taxon>
        <taxon>Porphyridiales</taxon>
        <taxon>Porphyridiaceae</taxon>
        <taxon>Porphyridium</taxon>
    </lineage>
</organism>
<dbReference type="PANTHER" id="PTHR47485">
    <property type="entry name" value="THYLAKOID LUMENAL 17.4 KDA PROTEIN, CHLOROPLASTIC"/>
    <property type="match status" value="1"/>
</dbReference>
<name>A0A5J4YXE5_PORPP</name>
<reference evidence="4" key="1">
    <citation type="journal article" date="2019" name="Nat. Commun.">
        <title>Expansion of phycobilisome linker gene families in mesophilic red algae.</title>
        <authorList>
            <person name="Lee J."/>
            <person name="Kim D."/>
            <person name="Bhattacharya D."/>
            <person name="Yoon H.S."/>
        </authorList>
    </citation>
    <scope>NUCLEOTIDE SEQUENCE [LARGE SCALE GENOMIC DNA]</scope>
    <source>
        <strain evidence="4">CCMP 1328</strain>
    </source>
</reference>
<feature type="region of interest" description="Disordered" evidence="2">
    <location>
        <begin position="193"/>
        <end position="215"/>
    </location>
</feature>
<dbReference type="InterPro" id="IPR001646">
    <property type="entry name" value="5peptide_repeat"/>
</dbReference>
<dbReference type="Proteomes" id="UP000324585">
    <property type="component" value="Unassembled WGS sequence"/>
</dbReference>
<keyword evidence="1" id="KW-0677">Repeat</keyword>
<evidence type="ECO:0000256" key="2">
    <source>
        <dbReference type="SAM" id="MobiDB-lite"/>
    </source>
</evidence>
<dbReference type="SUPFAM" id="SSF141571">
    <property type="entry name" value="Pentapeptide repeat-like"/>
    <property type="match status" value="1"/>
</dbReference>
<comment type="caution">
    <text evidence="3">The sequence shown here is derived from an EMBL/GenBank/DDBJ whole genome shotgun (WGS) entry which is preliminary data.</text>
</comment>
<accession>A0A5J4YXE5</accession>
<keyword evidence="4" id="KW-1185">Reference proteome</keyword>
<gene>
    <name evidence="3" type="ORF">FVE85_1697</name>
</gene>
<evidence type="ECO:0000256" key="1">
    <source>
        <dbReference type="ARBA" id="ARBA00022737"/>
    </source>
</evidence>
<evidence type="ECO:0000313" key="4">
    <source>
        <dbReference type="Proteomes" id="UP000324585"/>
    </source>
</evidence>
<proteinExistence type="predicted"/>
<dbReference type="AlphaFoldDB" id="A0A5J4YXE5"/>
<dbReference type="OMA" id="GALFKNT"/>
<protein>
    <submittedName>
        <fullName evidence="3">Thylakoid lumenal 17.4 kDa protein, chloroplastic</fullName>
    </submittedName>
</protein>
<sequence length="215" mass="22730">MAFQAAPSLARNERQTAHAAVSSKRAAVAVGAAVAVFLSTLNAQDVHALPPPKMPPINYADKKRCNPTSSAMGAANAARDTLLDLRECDLTKADLHGFDISGAFLESAKLDGANLEDVVMSKTYANRASFRGANFSNGVVDRVMFDNSDLTGAVFHNTVLSDSSFENAILENTDFSDAYIGLFGQRALCKNPTLKGENPSTGESTRESLGCGPAK</sequence>